<evidence type="ECO:0000313" key="5">
    <source>
        <dbReference type="EMBL" id="KOF20151.1"/>
    </source>
</evidence>
<dbReference type="SUPFAM" id="SSF46785">
    <property type="entry name" value="Winged helix' DNA-binding domain"/>
    <property type="match status" value="1"/>
</dbReference>
<name>A0A0L8BZQ4_ENSAD</name>
<dbReference type="PROSITE" id="PS50949">
    <property type="entry name" value="HTH_GNTR"/>
    <property type="match status" value="1"/>
</dbReference>
<keyword evidence="2" id="KW-0238">DNA-binding</keyword>
<dbReference type="Proteomes" id="UP000037425">
    <property type="component" value="Unassembled WGS sequence"/>
</dbReference>
<dbReference type="SUPFAM" id="SSF48008">
    <property type="entry name" value="GntR ligand-binding domain-like"/>
    <property type="match status" value="1"/>
</dbReference>
<gene>
    <name evidence="5" type="ORF">AC244_09675</name>
</gene>
<dbReference type="PANTHER" id="PTHR43537">
    <property type="entry name" value="TRANSCRIPTIONAL REGULATOR, GNTR FAMILY"/>
    <property type="match status" value="1"/>
</dbReference>
<dbReference type="Pfam" id="PF00392">
    <property type="entry name" value="GntR"/>
    <property type="match status" value="1"/>
</dbReference>
<feature type="domain" description="HTH gntR-type" evidence="4">
    <location>
        <begin position="11"/>
        <end position="78"/>
    </location>
</feature>
<dbReference type="RefSeq" id="WP_053248604.1">
    <property type="nucleotide sequence ID" value="NZ_LGAP01000003.1"/>
</dbReference>
<dbReference type="CDD" id="cd07377">
    <property type="entry name" value="WHTH_GntR"/>
    <property type="match status" value="1"/>
</dbReference>
<dbReference type="InterPro" id="IPR011711">
    <property type="entry name" value="GntR_C"/>
</dbReference>
<comment type="caution">
    <text evidence="5">The sequence shown here is derived from an EMBL/GenBank/DDBJ whole genome shotgun (WGS) entry which is preliminary data.</text>
</comment>
<dbReference type="InterPro" id="IPR036390">
    <property type="entry name" value="WH_DNA-bd_sf"/>
</dbReference>
<dbReference type="Pfam" id="PF07729">
    <property type="entry name" value="FCD"/>
    <property type="match status" value="1"/>
</dbReference>
<dbReference type="PATRIC" id="fig|106592.7.peg.4698"/>
<evidence type="ECO:0000259" key="4">
    <source>
        <dbReference type="PROSITE" id="PS50949"/>
    </source>
</evidence>
<dbReference type="GO" id="GO:0003700">
    <property type="term" value="F:DNA-binding transcription factor activity"/>
    <property type="evidence" value="ECO:0007669"/>
    <property type="project" value="InterPro"/>
</dbReference>
<dbReference type="InterPro" id="IPR036388">
    <property type="entry name" value="WH-like_DNA-bd_sf"/>
</dbReference>
<evidence type="ECO:0000256" key="2">
    <source>
        <dbReference type="ARBA" id="ARBA00023125"/>
    </source>
</evidence>
<dbReference type="GO" id="GO:0003677">
    <property type="term" value="F:DNA binding"/>
    <property type="evidence" value="ECO:0007669"/>
    <property type="project" value="UniProtKB-KW"/>
</dbReference>
<dbReference type="InterPro" id="IPR008920">
    <property type="entry name" value="TF_FadR/GntR_C"/>
</dbReference>
<sequence length="227" mass="24856">MSQTFEWRSQSRLLDEVAQALRERIYAGVYAPGATLRQERIAAEFGISRTPLREALRVLERDGLVVNKPGSGVRVATADLPKLLDAYAVREAMDGVAARNAAERATASEIKELAKQIERQEKVVERWDPGAYTQSNVVFHEAIVSASRNASLASLGPLLRMTSQVFAPAFSLSSERASTAVAEHRLIVEAIAARDPDQAEKLARAHIHATAMRLKTLLPQGETDNEA</sequence>
<evidence type="ECO:0000256" key="1">
    <source>
        <dbReference type="ARBA" id="ARBA00023015"/>
    </source>
</evidence>
<dbReference type="Gene3D" id="1.10.10.10">
    <property type="entry name" value="Winged helix-like DNA-binding domain superfamily/Winged helix DNA-binding domain"/>
    <property type="match status" value="1"/>
</dbReference>
<organism evidence="5 6">
    <name type="scientific">Ensifer adhaerens</name>
    <name type="common">Sinorhizobium morelense</name>
    <dbReference type="NCBI Taxonomy" id="106592"/>
    <lineage>
        <taxon>Bacteria</taxon>
        <taxon>Pseudomonadati</taxon>
        <taxon>Pseudomonadota</taxon>
        <taxon>Alphaproteobacteria</taxon>
        <taxon>Hyphomicrobiales</taxon>
        <taxon>Rhizobiaceae</taxon>
        <taxon>Sinorhizobium/Ensifer group</taxon>
        <taxon>Ensifer</taxon>
    </lineage>
</organism>
<reference evidence="6" key="1">
    <citation type="submission" date="2015-07" db="EMBL/GenBank/DDBJ databases">
        <title>Whole genome sequence of an Ensifer adhaerens strain isolated from a cave pool in the Wind Cave National Park.</title>
        <authorList>
            <person name="Eng W.W.H."/>
            <person name="Gan H.M."/>
            <person name="Barton H.A."/>
            <person name="Savka M.A."/>
        </authorList>
    </citation>
    <scope>NUCLEOTIDE SEQUENCE [LARGE SCALE GENOMIC DNA]</scope>
    <source>
        <strain evidence="6">SD006</strain>
    </source>
</reference>
<proteinExistence type="predicted"/>
<protein>
    <submittedName>
        <fullName evidence="5">GntR family transcriptional regulator</fullName>
    </submittedName>
</protein>
<dbReference type="EMBL" id="LGAP01000003">
    <property type="protein sequence ID" value="KOF20151.1"/>
    <property type="molecule type" value="Genomic_DNA"/>
</dbReference>
<dbReference type="SMART" id="SM00345">
    <property type="entry name" value="HTH_GNTR"/>
    <property type="match status" value="1"/>
</dbReference>
<evidence type="ECO:0000313" key="6">
    <source>
        <dbReference type="Proteomes" id="UP000037425"/>
    </source>
</evidence>
<dbReference type="OrthoDB" id="9789310at2"/>
<dbReference type="PRINTS" id="PR00035">
    <property type="entry name" value="HTHGNTR"/>
</dbReference>
<dbReference type="AlphaFoldDB" id="A0A0L8BZQ4"/>
<dbReference type="InterPro" id="IPR000524">
    <property type="entry name" value="Tscrpt_reg_HTH_GntR"/>
</dbReference>
<dbReference type="Gene3D" id="1.20.120.530">
    <property type="entry name" value="GntR ligand-binding domain-like"/>
    <property type="match status" value="1"/>
</dbReference>
<dbReference type="PANTHER" id="PTHR43537:SF49">
    <property type="entry name" value="TRANSCRIPTIONAL REGULATORY PROTEIN"/>
    <property type="match status" value="1"/>
</dbReference>
<dbReference type="SMART" id="SM00895">
    <property type="entry name" value="FCD"/>
    <property type="match status" value="1"/>
</dbReference>
<keyword evidence="1" id="KW-0805">Transcription regulation</keyword>
<accession>A0A0L8BZQ4</accession>
<evidence type="ECO:0000256" key="3">
    <source>
        <dbReference type="ARBA" id="ARBA00023163"/>
    </source>
</evidence>
<keyword evidence="3" id="KW-0804">Transcription</keyword>